<dbReference type="SMART" id="SM00380">
    <property type="entry name" value="AP2"/>
    <property type="match status" value="1"/>
</dbReference>
<evidence type="ECO:0000256" key="1">
    <source>
        <dbReference type="ARBA" id="ARBA00004123"/>
    </source>
</evidence>
<gene>
    <name evidence="12" type="ORF">POM88_010730</name>
</gene>
<dbReference type="GO" id="GO:0003700">
    <property type="term" value="F:DNA-binding transcription factor activity"/>
    <property type="evidence" value="ECO:0007669"/>
    <property type="project" value="InterPro"/>
</dbReference>
<evidence type="ECO:0000256" key="9">
    <source>
        <dbReference type="ARBA" id="ARBA00024343"/>
    </source>
</evidence>
<dbReference type="AlphaFoldDB" id="A0AAD8IT70"/>
<comment type="subcellular location">
    <subcellularLocation>
        <location evidence="1">Nucleus</location>
    </subcellularLocation>
</comment>
<keyword evidence="6" id="KW-0010">Activator</keyword>
<organism evidence="12 13">
    <name type="scientific">Heracleum sosnowskyi</name>
    <dbReference type="NCBI Taxonomy" id="360622"/>
    <lineage>
        <taxon>Eukaryota</taxon>
        <taxon>Viridiplantae</taxon>
        <taxon>Streptophyta</taxon>
        <taxon>Embryophyta</taxon>
        <taxon>Tracheophyta</taxon>
        <taxon>Spermatophyta</taxon>
        <taxon>Magnoliopsida</taxon>
        <taxon>eudicotyledons</taxon>
        <taxon>Gunneridae</taxon>
        <taxon>Pentapetalae</taxon>
        <taxon>asterids</taxon>
        <taxon>campanulids</taxon>
        <taxon>Apiales</taxon>
        <taxon>Apiaceae</taxon>
        <taxon>Apioideae</taxon>
        <taxon>apioid superclade</taxon>
        <taxon>Tordylieae</taxon>
        <taxon>Tordyliinae</taxon>
        <taxon>Heracleum</taxon>
    </lineage>
</organism>
<keyword evidence="13" id="KW-1185">Reference proteome</keyword>
<feature type="region of interest" description="Disordered" evidence="10">
    <location>
        <begin position="121"/>
        <end position="142"/>
    </location>
</feature>
<protein>
    <submittedName>
        <fullName evidence="12">AP2/ERF domain-containing transcription factor</fullName>
    </submittedName>
</protein>
<name>A0AAD8IT70_9APIA</name>
<proteinExistence type="inferred from homology"/>
<evidence type="ECO:0000256" key="7">
    <source>
        <dbReference type="ARBA" id="ARBA00023163"/>
    </source>
</evidence>
<keyword evidence="7" id="KW-0804">Transcription</keyword>
<dbReference type="PANTHER" id="PTHR31241:SF62">
    <property type="entry name" value="DEHYDRATION-RESPONSIVE ELEMENT-BINDING PROTEIN 2D"/>
    <property type="match status" value="1"/>
</dbReference>
<evidence type="ECO:0000259" key="11">
    <source>
        <dbReference type="PROSITE" id="PS51032"/>
    </source>
</evidence>
<keyword evidence="4" id="KW-0346">Stress response</keyword>
<dbReference type="GO" id="GO:0003677">
    <property type="term" value="F:DNA binding"/>
    <property type="evidence" value="ECO:0007669"/>
    <property type="project" value="UniProtKB-KW"/>
</dbReference>
<dbReference type="InterPro" id="IPR016177">
    <property type="entry name" value="DNA-bd_dom_sf"/>
</dbReference>
<keyword evidence="2" id="KW-0611">Plant defense</keyword>
<reference evidence="12" key="1">
    <citation type="submission" date="2023-02" db="EMBL/GenBank/DDBJ databases">
        <title>Genome of toxic invasive species Heracleum sosnowskyi carries increased number of genes despite the absence of recent whole-genome duplications.</title>
        <authorList>
            <person name="Schelkunov M."/>
            <person name="Shtratnikova V."/>
            <person name="Makarenko M."/>
            <person name="Klepikova A."/>
            <person name="Omelchenko D."/>
            <person name="Novikova G."/>
            <person name="Obukhova E."/>
            <person name="Bogdanov V."/>
            <person name="Penin A."/>
            <person name="Logacheva M."/>
        </authorList>
    </citation>
    <scope>NUCLEOTIDE SEQUENCE</scope>
    <source>
        <strain evidence="12">Hsosn_3</strain>
        <tissue evidence="12">Leaf</tissue>
    </source>
</reference>
<feature type="region of interest" description="Disordered" evidence="10">
    <location>
        <begin position="1"/>
        <end position="38"/>
    </location>
</feature>
<evidence type="ECO:0000256" key="6">
    <source>
        <dbReference type="ARBA" id="ARBA00023159"/>
    </source>
</evidence>
<dbReference type="PRINTS" id="PR00367">
    <property type="entry name" value="ETHRSPELEMNT"/>
</dbReference>
<dbReference type="PROSITE" id="PS51032">
    <property type="entry name" value="AP2_ERF"/>
    <property type="match status" value="1"/>
</dbReference>
<evidence type="ECO:0000313" key="12">
    <source>
        <dbReference type="EMBL" id="KAK1391674.1"/>
    </source>
</evidence>
<dbReference type="Proteomes" id="UP001237642">
    <property type="component" value="Unassembled WGS sequence"/>
</dbReference>
<accession>A0AAD8IT70</accession>
<evidence type="ECO:0000256" key="5">
    <source>
        <dbReference type="ARBA" id="ARBA00023125"/>
    </source>
</evidence>
<evidence type="ECO:0000256" key="8">
    <source>
        <dbReference type="ARBA" id="ARBA00023242"/>
    </source>
</evidence>
<evidence type="ECO:0000256" key="4">
    <source>
        <dbReference type="ARBA" id="ARBA00023016"/>
    </source>
</evidence>
<feature type="domain" description="AP2/ERF" evidence="11">
    <location>
        <begin position="40"/>
        <end position="96"/>
    </location>
</feature>
<dbReference type="Gene3D" id="3.30.730.10">
    <property type="entry name" value="AP2/ERF domain"/>
    <property type="match status" value="1"/>
</dbReference>
<evidence type="ECO:0000256" key="10">
    <source>
        <dbReference type="SAM" id="MobiDB-lite"/>
    </source>
</evidence>
<keyword evidence="5" id="KW-0238">DNA-binding</keyword>
<evidence type="ECO:0000313" key="13">
    <source>
        <dbReference type="Proteomes" id="UP001237642"/>
    </source>
</evidence>
<sequence>MSNQVVFPSPSEVRKPERAQASSKKGKIKGQGGPENATCKFKGVRQRKWGKWVAEIRQPRGRPQWLGTFDTAEEAAAAYDKAALHFHGTRAKINFPEGQPQPGNPPPCCHMMSEAEVDLELHLGPPGTSSSSSSSSSPPNSDGLVCGKASFSSYVDVYSLFPLRHHPYINHCR</sequence>
<dbReference type="InterPro" id="IPR001471">
    <property type="entry name" value="AP2/ERF_dom"/>
</dbReference>
<dbReference type="SUPFAM" id="SSF54171">
    <property type="entry name" value="DNA-binding domain"/>
    <property type="match status" value="1"/>
</dbReference>
<dbReference type="CDD" id="cd00018">
    <property type="entry name" value="AP2"/>
    <property type="match status" value="1"/>
</dbReference>
<comment type="similarity">
    <text evidence="9">Belongs to the AP2/ERF transcription factor family. ERF subfamily.</text>
</comment>
<dbReference type="Pfam" id="PF00847">
    <property type="entry name" value="AP2"/>
    <property type="match status" value="1"/>
</dbReference>
<evidence type="ECO:0000256" key="3">
    <source>
        <dbReference type="ARBA" id="ARBA00023015"/>
    </source>
</evidence>
<evidence type="ECO:0000256" key="2">
    <source>
        <dbReference type="ARBA" id="ARBA00022821"/>
    </source>
</evidence>
<dbReference type="InterPro" id="IPR036955">
    <property type="entry name" value="AP2/ERF_dom_sf"/>
</dbReference>
<comment type="caution">
    <text evidence="12">The sequence shown here is derived from an EMBL/GenBank/DDBJ whole genome shotgun (WGS) entry which is preliminary data.</text>
</comment>
<keyword evidence="8" id="KW-0539">Nucleus</keyword>
<dbReference type="GO" id="GO:0005634">
    <property type="term" value="C:nucleus"/>
    <property type="evidence" value="ECO:0007669"/>
    <property type="project" value="UniProtKB-SubCell"/>
</dbReference>
<dbReference type="EMBL" id="JAUIZM010000003">
    <property type="protein sequence ID" value="KAK1391674.1"/>
    <property type="molecule type" value="Genomic_DNA"/>
</dbReference>
<dbReference type="GO" id="GO:0006952">
    <property type="term" value="P:defense response"/>
    <property type="evidence" value="ECO:0007669"/>
    <property type="project" value="UniProtKB-KW"/>
</dbReference>
<reference evidence="12" key="2">
    <citation type="submission" date="2023-05" db="EMBL/GenBank/DDBJ databases">
        <authorList>
            <person name="Schelkunov M.I."/>
        </authorList>
    </citation>
    <scope>NUCLEOTIDE SEQUENCE</scope>
    <source>
        <strain evidence="12">Hsosn_3</strain>
        <tissue evidence="12">Leaf</tissue>
    </source>
</reference>
<keyword evidence="3" id="KW-0805">Transcription regulation</keyword>
<dbReference type="PANTHER" id="PTHR31241">
    <property type="entry name" value="DEHYDRATION-RESPONSIVE ELEMENT-BINDING PROTEIN 2C"/>
    <property type="match status" value="1"/>
</dbReference>
<dbReference type="FunFam" id="3.30.730.10:FF:000001">
    <property type="entry name" value="Ethylene-responsive transcription factor 2"/>
    <property type="match status" value="1"/>
</dbReference>